<accession>A0ACC2WS48</accession>
<evidence type="ECO:0000313" key="2">
    <source>
        <dbReference type="Proteomes" id="UP001241377"/>
    </source>
</evidence>
<dbReference type="Proteomes" id="UP001241377">
    <property type="component" value="Unassembled WGS sequence"/>
</dbReference>
<keyword evidence="2" id="KW-1185">Reference proteome</keyword>
<proteinExistence type="predicted"/>
<dbReference type="EMBL" id="JASBWR010000001">
    <property type="protein sequence ID" value="KAJ9113911.1"/>
    <property type="molecule type" value="Genomic_DNA"/>
</dbReference>
<evidence type="ECO:0000313" key="1">
    <source>
        <dbReference type="EMBL" id="KAJ9113911.1"/>
    </source>
</evidence>
<organism evidence="1 2">
    <name type="scientific">Naganishia cerealis</name>
    <dbReference type="NCBI Taxonomy" id="610337"/>
    <lineage>
        <taxon>Eukaryota</taxon>
        <taxon>Fungi</taxon>
        <taxon>Dikarya</taxon>
        <taxon>Basidiomycota</taxon>
        <taxon>Agaricomycotina</taxon>
        <taxon>Tremellomycetes</taxon>
        <taxon>Filobasidiales</taxon>
        <taxon>Filobasidiaceae</taxon>
        <taxon>Naganishia</taxon>
    </lineage>
</organism>
<gene>
    <name evidence="1" type="ORF">QFC19_000105</name>
</gene>
<name>A0ACC2WS48_9TREE</name>
<reference evidence="1" key="1">
    <citation type="submission" date="2023-04" db="EMBL/GenBank/DDBJ databases">
        <title>Draft Genome sequencing of Naganishia species isolated from polar environments using Oxford Nanopore Technology.</title>
        <authorList>
            <person name="Leo P."/>
            <person name="Venkateswaran K."/>
        </authorList>
    </citation>
    <scope>NUCLEOTIDE SEQUENCE</scope>
    <source>
        <strain evidence="1">MNA-CCFEE 5261</strain>
    </source>
</reference>
<sequence>MTQLAELVRGLKIPGFVHVDGEDPGGYVGADKKLRLNLDVICNGPAFLNKDVSNEKMASDVVESGNSPLSIEISYILPKGKKKTSKTASKPTEKKKPSQKRKSSNVAAGDPSLSKKARMYSPDQDIIIDAVSETEDQGRNGEDGASDDSDNNRGYDANEDLAFYENLEQAILEQRDDGGHSDDGRAENNHNHIDAEDDYDNSSDVASGWRCKI</sequence>
<comment type="caution">
    <text evidence="1">The sequence shown here is derived from an EMBL/GenBank/DDBJ whole genome shotgun (WGS) entry which is preliminary data.</text>
</comment>
<protein>
    <submittedName>
        <fullName evidence="1">Uncharacterized protein</fullName>
    </submittedName>
</protein>